<evidence type="ECO:0000313" key="16">
    <source>
        <dbReference type="EMBL" id="CAD7432341.1"/>
    </source>
</evidence>
<evidence type="ECO:0000256" key="7">
    <source>
        <dbReference type="ARBA" id="ARBA00022989"/>
    </source>
</evidence>
<dbReference type="GO" id="GO:0048513">
    <property type="term" value="P:animal organ development"/>
    <property type="evidence" value="ECO:0007669"/>
    <property type="project" value="UniProtKB-ARBA"/>
</dbReference>
<dbReference type="Pfam" id="PF20805">
    <property type="entry name" value="Integrin_A_Ig_2"/>
    <property type="match status" value="1"/>
</dbReference>
<dbReference type="GO" id="GO:0008305">
    <property type="term" value="C:integrin complex"/>
    <property type="evidence" value="ECO:0007669"/>
    <property type="project" value="InterPro"/>
</dbReference>
<evidence type="ECO:0000256" key="8">
    <source>
        <dbReference type="ARBA" id="ARBA00023037"/>
    </source>
</evidence>
<dbReference type="InterPro" id="IPR013519">
    <property type="entry name" value="Int_alpha_beta-p"/>
</dbReference>
<keyword evidence="4" id="KW-0732">Signal</keyword>
<dbReference type="Gene3D" id="2.130.10.130">
    <property type="entry name" value="Integrin alpha, N-terminal"/>
    <property type="match status" value="1"/>
</dbReference>
<feature type="repeat" description="FG-GAP" evidence="12">
    <location>
        <begin position="406"/>
        <end position="462"/>
    </location>
</feature>
<evidence type="ECO:0000256" key="3">
    <source>
        <dbReference type="ARBA" id="ARBA00022692"/>
    </source>
</evidence>
<dbReference type="InterPro" id="IPR000413">
    <property type="entry name" value="Integrin_alpha"/>
</dbReference>
<keyword evidence="9" id="KW-0472">Membrane</keyword>
<keyword evidence="8 13" id="KW-0401">Integrin</keyword>
<dbReference type="InterPro" id="IPR032695">
    <property type="entry name" value="Integrin_dom_sf"/>
</dbReference>
<dbReference type="AlphaFoldDB" id="A0A7R9EE93"/>
<dbReference type="EMBL" id="OB795509">
    <property type="protein sequence ID" value="CAD7432341.1"/>
    <property type="molecule type" value="Genomic_DNA"/>
</dbReference>
<dbReference type="GO" id="GO:0005178">
    <property type="term" value="F:integrin binding"/>
    <property type="evidence" value="ECO:0007669"/>
    <property type="project" value="TreeGrafter"/>
</dbReference>
<keyword evidence="3" id="KW-0812">Transmembrane</keyword>
<dbReference type="PANTHER" id="PTHR23220:SF122">
    <property type="entry name" value="INTEGRIN ALPHA-PS1"/>
    <property type="match status" value="1"/>
</dbReference>
<reference evidence="16" key="1">
    <citation type="submission" date="2020-11" db="EMBL/GenBank/DDBJ databases">
        <authorList>
            <person name="Tran Van P."/>
        </authorList>
    </citation>
    <scope>NUCLEOTIDE SEQUENCE</scope>
</reference>
<protein>
    <recommendedName>
        <fullName evidence="17">Integrin alpha-2 domain-containing protein</fullName>
    </recommendedName>
</protein>
<dbReference type="GO" id="GO:0007160">
    <property type="term" value="P:cell-matrix adhesion"/>
    <property type="evidence" value="ECO:0007669"/>
    <property type="project" value="TreeGrafter"/>
</dbReference>
<dbReference type="InterPro" id="IPR013517">
    <property type="entry name" value="FG-GAP"/>
</dbReference>
<proteinExistence type="inferred from homology"/>
<gene>
    <name evidence="16" type="ORF">TMSB3V08_LOCUS9051</name>
</gene>
<evidence type="ECO:0000259" key="14">
    <source>
        <dbReference type="Pfam" id="PF08441"/>
    </source>
</evidence>
<dbReference type="SMART" id="SM00191">
    <property type="entry name" value="Int_alpha"/>
    <property type="match status" value="5"/>
</dbReference>
<evidence type="ECO:0000256" key="9">
    <source>
        <dbReference type="ARBA" id="ARBA00023136"/>
    </source>
</evidence>
<dbReference type="PANTHER" id="PTHR23220">
    <property type="entry name" value="INTEGRIN ALPHA"/>
    <property type="match status" value="1"/>
</dbReference>
<evidence type="ECO:0000256" key="10">
    <source>
        <dbReference type="ARBA" id="ARBA00023170"/>
    </source>
</evidence>
<name>A0A7R9EE93_9NEOP</name>
<dbReference type="InterPro" id="IPR048285">
    <property type="entry name" value="Integrin_alpha_Ig-like_2"/>
</dbReference>
<comment type="subcellular location">
    <subcellularLocation>
        <location evidence="1 13">Membrane</location>
        <topology evidence="1 13">Single-pass type I membrane protein</topology>
    </subcellularLocation>
</comment>
<evidence type="ECO:0000256" key="6">
    <source>
        <dbReference type="ARBA" id="ARBA00022889"/>
    </source>
</evidence>
<keyword evidence="7" id="KW-1133">Transmembrane helix</keyword>
<feature type="domain" description="Integrin alpha second immunoglobulin-like" evidence="15">
    <location>
        <begin position="637"/>
        <end position="773"/>
    </location>
</feature>
<accession>A0A7R9EE93</accession>
<dbReference type="Pfam" id="PF08441">
    <property type="entry name" value="Integrin_A_Ig_1"/>
    <property type="match status" value="1"/>
</dbReference>
<dbReference type="InterPro" id="IPR028994">
    <property type="entry name" value="Integrin_alpha_N"/>
</dbReference>
<feature type="domain" description="Integrin alpha first immunoglubulin-like" evidence="14">
    <location>
        <begin position="501"/>
        <end position="579"/>
    </location>
</feature>
<feature type="repeat" description="FG-GAP" evidence="12">
    <location>
        <begin position="164"/>
        <end position="224"/>
    </location>
</feature>
<keyword evidence="6 13" id="KW-0130">Cell adhesion</keyword>
<evidence type="ECO:0000256" key="4">
    <source>
        <dbReference type="ARBA" id="ARBA00022729"/>
    </source>
</evidence>
<dbReference type="SUPFAM" id="SSF69318">
    <property type="entry name" value="Integrin alpha N-terminal domain"/>
    <property type="match status" value="1"/>
</dbReference>
<dbReference type="PRINTS" id="PR01185">
    <property type="entry name" value="INTEGRINA"/>
</dbReference>
<evidence type="ECO:0000256" key="2">
    <source>
        <dbReference type="ARBA" id="ARBA00008054"/>
    </source>
</evidence>
<evidence type="ECO:0000256" key="12">
    <source>
        <dbReference type="PROSITE-ProRule" id="PRU00803"/>
    </source>
</evidence>
<evidence type="ECO:0000256" key="13">
    <source>
        <dbReference type="RuleBase" id="RU003762"/>
    </source>
</evidence>
<dbReference type="GO" id="GO:0007157">
    <property type="term" value="P:heterophilic cell-cell adhesion via plasma membrane cell adhesion molecules"/>
    <property type="evidence" value="ECO:0007669"/>
    <property type="project" value="UniProtKB-ARBA"/>
</dbReference>
<dbReference type="Gene3D" id="2.60.40.1460">
    <property type="entry name" value="Integrin domains. Chain A, domain 2"/>
    <property type="match status" value="2"/>
</dbReference>
<feature type="repeat" description="FG-GAP" evidence="12">
    <location>
        <begin position="464"/>
        <end position="516"/>
    </location>
</feature>
<dbReference type="PROSITE" id="PS51470">
    <property type="entry name" value="FG_GAP"/>
    <property type="match status" value="4"/>
</dbReference>
<feature type="repeat" description="FG-GAP" evidence="12">
    <location>
        <begin position="346"/>
        <end position="405"/>
    </location>
</feature>
<sequence>MYQQRSLAPQGDVVCAHTFTNQDGWRRHFNAVLYNPRERKYGNTGGIKRWGDNNGSGVAPTVRTWRPTSCKELIHILDSVGYCGWLVVDSDPGRACIEGAPYSPPTHISPSYSDLLLVGAPLDQNLQPETNHSGALWRCPVSTRTDDCDQVVTDGKRTIDSSELMPPLIDEIKDGQWLGVTVRSQGPGGKVLVCAHRYVRRGADFQWGQGLCYTLTQYLDYDESWEPCKGRPTNKAHEQYGYCQAGTSGVLMNDTAVIGTPGPYTWRGTMYVISVSDDFLNRDKTFYYSPHQEEDSPVDKYSYLGMSVTAANFFGNKLSYAAGAPRANGTGQVVLFVQQPPANPMSLQLILHGEQFASSFGYEITNADINGDTLPDLIVGAPFYFSREEGGAVYIFMNNAEHCLDCHEPIKLTGKPESRFGFAIANLGDLNKDGCDDIVVGAPYEDNGVVYIYLGSSNGIITTPAQTFGYSLSGGLDLDQNGYPDLLIGAYEHDSVIVLRSRPIIGIVTTITPEKNLQNIDPNKQGCSRDPNSNHTCFTFNTCCYIESRVRLTRGSQNLNLNYSIEAEKFLGSNRKFSRENTSDIQSPIKFLLTYSLNQREPRQVSPGSALPFIDDYPILNQQEATKTFKASFQKDCGDDICQSELLTEASLQLPTGREPNTWDLTLGDQKEVELYVITNNFNESAYEAQLFISHPPSLTYISHSAENKRQTCIRTNNTLVVCSIGNPFKKGDVAKIILRFNPEGLEDYESHLKFVVFANSTSEEKKPQGPLELFTNVIRRAEVGLTG</sequence>
<evidence type="ECO:0000256" key="5">
    <source>
        <dbReference type="ARBA" id="ARBA00022737"/>
    </source>
</evidence>
<keyword evidence="11" id="KW-0325">Glycoprotein</keyword>
<evidence type="ECO:0000256" key="1">
    <source>
        <dbReference type="ARBA" id="ARBA00004479"/>
    </source>
</evidence>
<dbReference type="Pfam" id="PF01839">
    <property type="entry name" value="FG-GAP"/>
    <property type="match status" value="3"/>
</dbReference>
<comment type="similarity">
    <text evidence="2 13">Belongs to the integrin alpha chain family.</text>
</comment>
<organism evidence="16">
    <name type="scientific">Timema monikensis</name>
    <dbReference type="NCBI Taxonomy" id="170555"/>
    <lineage>
        <taxon>Eukaryota</taxon>
        <taxon>Metazoa</taxon>
        <taxon>Ecdysozoa</taxon>
        <taxon>Arthropoda</taxon>
        <taxon>Hexapoda</taxon>
        <taxon>Insecta</taxon>
        <taxon>Pterygota</taxon>
        <taxon>Neoptera</taxon>
        <taxon>Polyneoptera</taxon>
        <taxon>Phasmatodea</taxon>
        <taxon>Timematodea</taxon>
        <taxon>Timematoidea</taxon>
        <taxon>Timematidae</taxon>
        <taxon>Timema</taxon>
    </lineage>
</organism>
<dbReference type="Gene3D" id="2.60.40.1510">
    <property type="entry name" value="ntegrin, alpha v. Chain A, domain 3"/>
    <property type="match status" value="1"/>
</dbReference>
<evidence type="ECO:0000256" key="11">
    <source>
        <dbReference type="ARBA" id="ARBA00023180"/>
    </source>
</evidence>
<dbReference type="GO" id="GO:0009897">
    <property type="term" value="C:external side of plasma membrane"/>
    <property type="evidence" value="ECO:0007669"/>
    <property type="project" value="TreeGrafter"/>
</dbReference>
<dbReference type="InterPro" id="IPR013649">
    <property type="entry name" value="Integrin_alpha_Ig-like_1"/>
</dbReference>
<dbReference type="GO" id="GO:0033627">
    <property type="term" value="P:cell adhesion mediated by integrin"/>
    <property type="evidence" value="ECO:0007669"/>
    <property type="project" value="TreeGrafter"/>
</dbReference>
<keyword evidence="10 13" id="KW-0675">Receptor</keyword>
<dbReference type="GO" id="GO:0007229">
    <property type="term" value="P:integrin-mediated signaling pathway"/>
    <property type="evidence" value="ECO:0007669"/>
    <property type="project" value="UniProtKB-KW"/>
</dbReference>
<dbReference type="SUPFAM" id="SSF69179">
    <property type="entry name" value="Integrin domains"/>
    <property type="match status" value="2"/>
</dbReference>
<keyword evidence="5" id="KW-0677">Repeat</keyword>
<evidence type="ECO:0008006" key="17">
    <source>
        <dbReference type="Google" id="ProtNLM"/>
    </source>
</evidence>
<evidence type="ECO:0000259" key="15">
    <source>
        <dbReference type="Pfam" id="PF20805"/>
    </source>
</evidence>